<dbReference type="OrthoDB" id="361760at2"/>
<gene>
    <name evidence="2" type="ORF">FC31_GL000753</name>
    <name evidence="1" type="ORF">HMPREF0494_0176</name>
</gene>
<dbReference type="STRING" id="525309.HMPREF0494_0176"/>
<dbReference type="AlphaFoldDB" id="C8P4D2"/>
<dbReference type="EMBL" id="AZDK01000002">
    <property type="protein sequence ID" value="KRK60720.1"/>
    <property type="molecule type" value="Genomic_DNA"/>
</dbReference>
<reference evidence="2 4" key="2">
    <citation type="journal article" date="2015" name="Genome Announc.">
        <title>Expanding the biotechnology potential of lactobacilli through comparative genomics of 213 strains and associated genera.</title>
        <authorList>
            <person name="Sun Z."/>
            <person name="Harris H.M."/>
            <person name="McCann A."/>
            <person name="Guo C."/>
            <person name="Argimon S."/>
            <person name="Zhang W."/>
            <person name="Yang X."/>
            <person name="Jeffery I.B."/>
            <person name="Cooney J.C."/>
            <person name="Kagawa T.F."/>
            <person name="Liu W."/>
            <person name="Song Y."/>
            <person name="Salvetti E."/>
            <person name="Wrobel A."/>
            <person name="Rasinkangas P."/>
            <person name="Parkhill J."/>
            <person name="Rea M.C."/>
            <person name="O'Sullivan O."/>
            <person name="Ritari J."/>
            <person name="Douillard F.P."/>
            <person name="Paul Ross R."/>
            <person name="Yang R."/>
            <person name="Briner A.E."/>
            <person name="Felis G.E."/>
            <person name="de Vos W.M."/>
            <person name="Barrangou R."/>
            <person name="Klaenhammer T.R."/>
            <person name="Caufield P.W."/>
            <person name="Cui Y."/>
            <person name="Zhang H."/>
            <person name="O'Toole P.W."/>
        </authorList>
    </citation>
    <scope>NUCLEOTIDE SEQUENCE [LARGE SCALE GENOMIC DNA]</scope>
    <source>
        <strain evidence="2 4">DSM 16041</strain>
    </source>
</reference>
<dbReference type="Proteomes" id="UP000051883">
    <property type="component" value="Unassembled WGS sequence"/>
</dbReference>
<dbReference type="eggNOG" id="ENOG5032SWG">
    <property type="taxonomic scope" value="Bacteria"/>
</dbReference>
<organism evidence="1 3">
    <name type="scientific">Limosilactobacillus antri DSM 16041</name>
    <dbReference type="NCBI Taxonomy" id="525309"/>
    <lineage>
        <taxon>Bacteria</taxon>
        <taxon>Bacillati</taxon>
        <taxon>Bacillota</taxon>
        <taxon>Bacilli</taxon>
        <taxon>Lactobacillales</taxon>
        <taxon>Lactobacillaceae</taxon>
        <taxon>Limosilactobacillus</taxon>
    </lineage>
</organism>
<dbReference type="PATRIC" id="fig|525309.8.peg.764"/>
<protein>
    <recommendedName>
        <fullName evidence="5">YolD-like protein</fullName>
    </recommendedName>
</protein>
<dbReference type="HOGENOM" id="CLU_131538_1_0_9"/>
<name>C8P4D2_9LACO</name>
<sequence length="146" mass="16978">MDKQQWAAEQKQFNDTSRYRDIMDSPRHVSRAHLPMPQVDRAGQFAPFAALTGYKELLDQTAKRYANKDYLSHDQLTALNKKIKTLAAQRPWPTVKLTYFNGASGYYESFTGQLVAVDWRRQRLRFRDGESVVIRNLKRIENIKGA</sequence>
<evidence type="ECO:0000313" key="4">
    <source>
        <dbReference type="Proteomes" id="UP000051883"/>
    </source>
</evidence>
<evidence type="ECO:0000313" key="1">
    <source>
        <dbReference type="EMBL" id="EEW54700.1"/>
    </source>
</evidence>
<accession>C8P4D2</accession>
<keyword evidence="4" id="KW-1185">Reference proteome</keyword>
<dbReference type="Proteomes" id="UP000003675">
    <property type="component" value="Unassembled WGS sequence"/>
</dbReference>
<evidence type="ECO:0000313" key="2">
    <source>
        <dbReference type="EMBL" id="KRK60720.1"/>
    </source>
</evidence>
<dbReference type="EMBL" id="ACLL01000006">
    <property type="protein sequence ID" value="EEW54700.1"/>
    <property type="molecule type" value="Genomic_DNA"/>
</dbReference>
<evidence type="ECO:0000313" key="3">
    <source>
        <dbReference type="Proteomes" id="UP000003675"/>
    </source>
</evidence>
<evidence type="ECO:0008006" key="5">
    <source>
        <dbReference type="Google" id="ProtNLM"/>
    </source>
</evidence>
<dbReference type="RefSeq" id="WP_007124848.1">
    <property type="nucleotide sequence ID" value="NZ_AZDK01000002.1"/>
</dbReference>
<reference evidence="1 3" key="1">
    <citation type="submission" date="2009-09" db="EMBL/GenBank/DDBJ databases">
        <authorList>
            <person name="Qin X."/>
            <person name="Bachman B."/>
            <person name="Battles P."/>
            <person name="Bell A."/>
            <person name="Bess C."/>
            <person name="Bickham C."/>
            <person name="Chaboub L."/>
            <person name="Chen D."/>
            <person name="Coyle M."/>
            <person name="Deiros D.R."/>
            <person name="Dinh H."/>
            <person name="Forbes L."/>
            <person name="Fowler G."/>
            <person name="Francisco L."/>
            <person name="Fu Q."/>
            <person name="Gubbala S."/>
            <person name="Hale W."/>
            <person name="Han Y."/>
            <person name="Hemphill L."/>
            <person name="Highlander S.K."/>
            <person name="Hirani K."/>
            <person name="Hogues M."/>
            <person name="Jackson L."/>
            <person name="Jakkamsetti A."/>
            <person name="Javaid M."/>
            <person name="Jiang H."/>
            <person name="Korchina V."/>
            <person name="Kovar C."/>
            <person name="Lara F."/>
            <person name="Lee S."/>
            <person name="Mata R."/>
            <person name="Mathew T."/>
            <person name="Moen C."/>
            <person name="Morales K."/>
            <person name="Munidasa M."/>
            <person name="Nazareth L."/>
            <person name="Ngo R."/>
            <person name="Nguyen L."/>
            <person name="Okwuonu G."/>
            <person name="Ongeri F."/>
            <person name="Patil S."/>
            <person name="Petrosino J."/>
            <person name="Pham C."/>
            <person name="Pham P."/>
            <person name="Pu L.-L."/>
            <person name="Puazo M."/>
            <person name="Raj R."/>
            <person name="Reid J."/>
            <person name="Rouhana J."/>
            <person name="Saada N."/>
            <person name="Shang Y."/>
            <person name="Simmons D."/>
            <person name="Thornton R."/>
            <person name="Warren J."/>
            <person name="Weissenberger G."/>
            <person name="Zhang J."/>
            <person name="Zhang L."/>
            <person name="Zhou C."/>
            <person name="Zhu D."/>
            <person name="Muzny D."/>
            <person name="Worley K."/>
            <person name="Gibbs R."/>
        </authorList>
    </citation>
    <scope>NUCLEOTIDE SEQUENCE [LARGE SCALE GENOMIC DNA]</scope>
    <source>
        <strain evidence="1 3">DSM 16041</strain>
    </source>
</reference>
<proteinExistence type="predicted"/>
<comment type="caution">
    <text evidence="1">The sequence shown here is derived from an EMBL/GenBank/DDBJ whole genome shotgun (WGS) entry which is preliminary data.</text>
</comment>